<keyword evidence="7" id="KW-1185">Reference proteome</keyword>
<dbReference type="InterPro" id="IPR004107">
    <property type="entry name" value="Integrase_SAM-like_N"/>
</dbReference>
<dbReference type="InterPro" id="IPR011010">
    <property type="entry name" value="DNA_brk_join_enz"/>
</dbReference>
<keyword evidence="4" id="KW-0233">DNA recombination</keyword>
<reference evidence="6 7" key="1">
    <citation type="submission" date="2024-12" db="EMBL/GenBank/DDBJ databases">
        <title>Forecasting of Potato common scab and diversities of Pathogenic streptomyces spp. in china.</title>
        <authorList>
            <person name="Handique U."/>
            <person name="Wu J."/>
        </authorList>
    </citation>
    <scope>NUCLEOTIDE SEQUENCE [LARGE SCALE GENOMIC DNA]</scope>
    <source>
        <strain evidence="6 7">ZRIMU1530</strain>
    </source>
</reference>
<evidence type="ECO:0000256" key="2">
    <source>
        <dbReference type="ARBA" id="ARBA00022908"/>
    </source>
</evidence>
<dbReference type="InterPro" id="IPR002104">
    <property type="entry name" value="Integrase_catalytic"/>
</dbReference>
<dbReference type="Gene3D" id="1.10.443.10">
    <property type="entry name" value="Intergrase catalytic core"/>
    <property type="match status" value="1"/>
</dbReference>
<feature type="domain" description="Tyr recombinase" evidence="5">
    <location>
        <begin position="247"/>
        <end position="444"/>
    </location>
</feature>
<protein>
    <submittedName>
        <fullName evidence="6">Tyrosine-type recombinase/integrase</fullName>
    </submittedName>
</protein>
<organism evidence="6 7">
    <name type="scientific">Streptomyces niveiscabiei</name>
    <dbReference type="NCBI Taxonomy" id="164115"/>
    <lineage>
        <taxon>Bacteria</taxon>
        <taxon>Bacillati</taxon>
        <taxon>Actinomycetota</taxon>
        <taxon>Actinomycetes</taxon>
        <taxon>Kitasatosporales</taxon>
        <taxon>Streptomycetaceae</taxon>
        <taxon>Streptomyces</taxon>
    </lineage>
</organism>
<sequence>MSPSRDGKRRQFRRSGFNSLKDASRELDLVRSLLALADEDEPEDRRLISDMIMLSTAERSPLPGVETTARLLKAGHCLTSRVTVGEWLDAWLKAKKKLRATGARRYEVDIRCHLRPRIGHIRLDKLRVEHLDEMFEGIAATNQEIAEQNAQRRQAVADLESIHGRAARRTAHEAIATMPPFRRTTGLSTQHHIKTTLRAALNSAIARQLITFNPAAYVELETAPKPKALVWTAACVAEWKRTGIRPSPVMVWTPDQTGAFLDHVADHHLYALWHLLTFRGPRRGEGLGARWVDFDRDGRTLAVETQLVQLGWDVYEGSPKTTSGVRLIALDHDTTDALLRHEKAQQAERLRFGPGWADTGRIFVAEDGTWLHPAKVTAMFTRLVEEAGLPPVRLHDLRHLAATLALLARIDPKVVSEMLGHSDSAIMRDIYQTVLEEIAREAAEAVVKLVPRKTTHPSTGTAA</sequence>
<accession>A0ABW9I0K3</accession>
<evidence type="ECO:0000259" key="5">
    <source>
        <dbReference type="PROSITE" id="PS51898"/>
    </source>
</evidence>
<keyword evidence="2" id="KW-0229">DNA integration</keyword>
<evidence type="ECO:0000256" key="1">
    <source>
        <dbReference type="ARBA" id="ARBA00008857"/>
    </source>
</evidence>
<dbReference type="EMBL" id="JBJVNI010000020">
    <property type="protein sequence ID" value="MFM9613496.1"/>
    <property type="molecule type" value="Genomic_DNA"/>
</dbReference>
<name>A0ABW9I0K3_9ACTN</name>
<dbReference type="RefSeq" id="WP_409122727.1">
    <property type="nucleotide sequence ID" value="NZ_JBJVNI010000020.1"/>
</dbReference>
<comment type="caution">
    <text evidence="6">The sequence shown here is derived from an EMBL/GenBank/DDBJ whole genome shotgun (WGS) entry which is preliminary data.</text>
</comment>
<dbReference type="Proteomes" id="UP001631957">
    <property type="component" value="Unassembled WGS sequence"/>
</dbReference>
<dbReference type="Gene3D" id="1.10.150.130">
    <property type="match status" value="1"/>
</dbReference>
<dbReference type="InterPro" id="IPR050808">
    <property type="entry name" value="Phage_Integrase"/>
</dbReference>
<evidence type="ECO:0000256" key="3">
    <source>
        <dbReference type="ARBA" id="ARBA00023125"/>
    </source>
</evidence>
<comment type="similarity">
    <text evidence="1">Belongs to the 'phage' integrase family.</text>
</comment>
<dbReference type="Pfam" id="PF00589">
    <property type="entry name" value="Phage_integrase"/>
    <property type="match status" value="1"/>
</dbReference>
<keyword evidence="3" id="KW-0238">DNA-binding</keyword>
<dbReference type="PROSITE" id="PS51898">
    <property type="entry name" value="TYR_RECOMBINASE"/>
    <property type="match status" value="1"/>
</dbReference>
<dbReference type="CDD" id="cd01189">
    <property type="entry name" value="INT_ICEBs1_C_like"/>
    <property type="match status" value="1"/>
</dbReference>
<dbReference type="Pfam" id="PF14659">
    <property type="entry name" value="Phage_int_SAM_3"/>
    <property type="match status" value="1"/>
</dbReference>
<proteinExistence type="inferred from homology"/>
<dbReference type="PANTHER" id="PTHR30629:SF6">
    <property type="entry name" value="PROPHAGE INTEGRASE INTA-RELATED"/>
    <property type="match status" value="1"/>
</dbReference>
<evidence type="ECO:0000256" key="4">
    <source>
        <dbReference type="ARBA" id="ARBA00023172"/>
    </source>
</evidence>
<evidence type="ECO:0000313" key="7">
    <source>
        <dbReference type="Proteomes" id="UP001631957"/>
    </source>
</evidence>
<dbReference type="PANTHER" id="PTHR30629">
    <property type="entry name" value="PROPHAGE INTEGRASE"/>
    <property type="match status" value="1"/>
</dbReference>
<dbReference type="InterPro" id="IPR013762">
    <property type="entry name" value="Integrase-like_cat_sf"/>
</dbReference>
<dbReference type="InterPro" id="IPR010998">
    <property type="entry name" value="Integrase_recombinase_N"/>
</dbReference>
<evidence type="ECO:0000313" key="6">
    <source>
        <dbReference type="EMBL" id="MFM9613496.1"/>
    </source>
</evidence>
<gene>
    <name evidence="6" type="ORF">ACKI18_33010</name>
</gene>
<dbReference type="SUPFAM" id="SSF56349">
    <property type="entry name" value="DNA breaking-rejoining enzymes"/>
    <property type="match status" value="1"/>
</dbReference>